<comment type="caution">
    <text evidence="1">The sequence shown here is derived from an EMBL/GenBank/DDBJ whole genome shotgun (WGS) entry which is preliminary data.</text>
</comment>
<dbReference type="RefSeq" id="WP_166745397.1">
    <property type="nucleotide sequence ID" value="NZ_VDYR01000001.1"/>
</dbReference>
<proteinExistence type="predicted"/>
<organism evidence="1 2">
    <name type="scientific">Sphingomonas japonica</name>
    <dbReference type="NCBI Taxonomy" id="511662"/>
    <lineage>
        <taxon>Bacteria</taxon>
        <taxon>Pseudomonadati</taxon>
        <taxon>Pseudomonadota</taxon>
        <taxon>Alphaproteobacteria</taxon>
        <taxon>Sphingomonadales</taxon>
        <taxon>Sphingomonadaceae</taxon>
        <taxon>Sphingomonas</taxon>
    </lineage>
</organism>
<protein>
    <submittedName>
        <fullName evidence="1">Uncharacterized protein</fullName>
    </submittedName>
</protein>
<keyword evidence="2" id="KW-1185">Reference proteome</keyword>
<evidence type="ECO:0000313" key="2">
    <source>
        <dbReference type="Proteomes" id="UP000788153"/>
    </source>
</evidence>
<accession>A0ABX0TZP7</accession>
<dbReference type="EMBL" id="JAASQP010000001">
    <property type="protein sequence ID" value="NIJ22647.1"/>
    <property type="molecule type" value="Genomic_DNA"/>
</dbReference>
<sequence length="51" mass="5759">MLSYTGRVWYRERMASLAPRRSPDRTGAGGGWQMACDTVNFLHFTPRAVLA</sequence>
<dbReference type="Proteomes" id="UP000788153">
    <property type="component" value="Unassembled WGS sequence"/>
</dbReference>
<reference evidence="1 2" key="1">
    <citation type="submission" date="2020-03" db="EMBL/GenBank/DDBJ databases">
        <title>Genomic Encyclopedia of Type Strains, Phase IV (KMG-IV): sequencing the most valuable type-strain genomes for metagenomic binning, comparative biology and taxonomic classification.</title>
        <authorList>
            <person name="Goeker M."/>
        </authorList>
    </citation>
    <scope>NUCLEOTIDE SEQUENCE [LARGE SCALE GENOMIC DNA]</scope>
    <source>
        <strain evidence="1 2">DSM 22753</strain>
    </source>
</reference>
<name>A0ABX0TZP7_9SPHN</name>
<evidence type="ECO:0000313" key="1">
    <source>
        <dbReference type="EMBL" id="NIJ22647.1"/>
    </source>
</evidence>
<gene>
    <name evidence="1" type="ORF">FHT01_000189</name>
</gene>